<accession>A0A814EXU4</accession>
<dbReference type="Pfam" id="PF00159">
    <property type="entry name" value="Hormone_3"/>
    <property type="match status" value="1"/>
</dbReference>
<gene>
    <name evidence="7" type="ORF">OXX778_LOCUS15033</name>
</gene>
<evidence type="ECO:0000256" key="1">
    <source>
        <dbReference type="ARBA" id="ARBA00004613"/>
    </source>
</evidence>
<dbReference type="SUPFAM" id="SSF47473">
    <property type="entry name" value="EF-hand"/>
    <property type="match status" value="1"/>
</dbReference>
<protein>
    <recommendedName>
        <fullName evidence="6">EF-hand domain-containing protein</fullName>
    </recommendedName>
</protein>
<evidence type="ECO:0000256" key="2">
    <source>
        <dbReference type="ARBA" id="ARBA00010022"/>
    </source>
</evidence>
<dbReference type="Proteomes" id="UP000663879">
    <property type="component" value="Unassembled WGS sequence"/>
</dbReference>
<dbReference type="PROSITE" id="PS50222">
    <property type="entry name" value="EF_HAND_2"/>
    <property type="match status" value="1"/>
</dbReference>
<evidence type="ECO:0000256" key="5">
    <source>
        <dbReference type="RuleBase" id="RU000656"/>
    </source>
</evidence>
<evidence type="ECO:0000313" key="7">
    <source>
        <dbReference type="EMBL" id="CAF0973328.1"/>
    </source>
</evidence>
<dbReference type="SMART" id="SM00309">
    <property type="entry name" value="PAH"/>
    <property type="match status" value="1"/>
</dbReference>
<feature type="domain" description="EF-hand" evidence="6">
    <location>
        <begin position="83"/>
        <end position="110"/>
    </location>
</feature>
<dbReference type="CDD" id="cd00126">
    <property type="entry name" value="PAH"/>
    <property type="match status" value="1"/>
</dbReference>
<dbReference type="PROSITE" id="PS00018">
    <property type="entry name" value="EF_HAND_1"/>
    <property type="match status" value="1"/>
</dbReference>
<dbReference type="OrthoDB" id="9972427at2759"/>
<dbReference type="InterPro" id="IPR011992">
    <property type="entry name" value="EF-hand-dom_pair"/>
</dbReference>
<proteinExistence type="inferred from homology"/>
<comment type="subcellular location">
    <subcellularLocation>
        <location evidence="1">Secreted</location>
    </subcellularLocation>
</comment>
<evidence type="ECO:0000256" key="3">
    <source>
        <dbReference type="ARBA" id="ARBA00022525"/>
    </source>
</evidence>
<keyword evidence="8" id="KW-1185">Reference proteome</keyword>
<dbReference type="EMBL" id="CAJNOC010003223">
    <property type="protein sequence ID" value="CAF0973328.1"/>
    <property type="molecule type" value="Genomic_DNA"/>
</dbReference>
<organism evidence="7 8">
    <name type="scientific">Brachionus calyciflorus</name>
    <dbReference type="NCBI Taxonomy" id="104777"/>
    <lineage>
        <taxon>Eukaryota</taxon>
        <taxon>Metazoa</taxon>
        <taxon>Spiralia</taxon>
        <taxon>Gnathifera</taxon>
        <taxon>Rotifera</taxon>
        <taxon>Eurotatoria</taxon>
        <taxon>Monogononta</taxon>
        <taxon>Pseudotrocha</taxon>
        <taxon>Ploima</taxon>
        <taxon>Brachionidae</taxon>
        <taxon>Brachionus</taxon>
    </lineage>
</organism>
<sequence length="111" mass="12867">MINVVISLCKNVNAENQYSDLPPPPTKPERFTSKQQLKDYLVKLHEYYAIIGRPRFGRSSNKFTDSSIESNEMKDHLIPITLAIDVMDFNGDGFLNKDELRNFIKVIEKYI</sequence>
<dbReference type="GO" id="GO:0005576">
    <property type="term" value="C:extracellular region"/>
    <property type="evidence" value="ECO:0007669"/>
    <property type="project" value="UniProtKB-SubCell"/>
</dbReference>
<dbReference type="InterPro" id="IPR002048">
    <property type="entry name" value="EF_hand_dom"/>
</dbReference>
<dbReference type="GO" id="GO:0005509">
    <property type="term" value="F:calcium ion binding"/>
    <property type="evidence" value="ECO:0007669"/>
    <property type="project" value="InterPro"/>
</dbReference>
<evidence type="ECO:0000256" key="4">
    <source>
        <dbReference type="ARBA" id="ARBA00022837"/>
    </source>
</evidence>
<evidence type="ECO:0000313" key="8">
    <source>
        <dbReference type="Proteomes" id="UP000663879"/>
    </source>
</evidence>
<dbReference type="InterPro" id="IPR001955">
    <property type="entry name" value="Pancreatic_hormone-like"/>
</dbReference>
<dbReference type="PROSITE" id="PS50276">
    <property type="entry name" value="PANCREATIC_HORMONE_2"/>
    <property type="match status" value="1"/>
</dbReference>
<reference evidence="7" key="1">
    <citation type="submission" date="2021-02" db="EMBL/GenBank/DDBJ databases">
        <authorList>
            <person name="Nowell W R."/>
        </authorList>
    </citation>
    <scope>NUCLEOTIDE SEQUENCE</scope>
    <source>
        <strain evidence="7">Ploen Becks lab</strain>
    </source>
</reference>
<keyword evidence="3" id="KW-0964">Secreted</keyword>
<evidence type="ECO:0000259" key="6">
    <source>
        <dbReference type="PROSITE" id="PS50222"/>
    </source>
</evidence>
<dbReference type="InterPro" id="IPR020392">
    <property type="entry name" value="Pancreatic_hormone-like_CS"/>
</dbReference>
<dbReference type="PROSITE" id="PS00265">
    <property type="entry name" value="PANCREATIC_HORMONE_1"/>
    <property type="match status" value="1"/>
</dbReference>
<keyword evidence="4" id="KW-0106">Calcium</keyword>
<name>A0A814EXU4_9BILA</name>
<comment type="caution">
    <text evidence="7">The sequence shown here is derived from an EMBL/GenBank/DDBJ whole genome shotgun (WGS) entry which is preliminary data.</text>
</comment>
<dbReference type="InterPro" id="IPR018247">
    <property type="entry name" value="EF_Hand_1_Ca_BS"/>
</dbReference>
<dbReference type="GO" id="GO:0005179">
    <property type="term" value="F:hormone activity"/>
    <property type="evidence" value="ECO:0007669"/>
    <property type="project" value="InterPro"/>
</dbReference>
<dbReference type="AlphaFoldDB" id="A0A814EXU4"/>
<comment type="similarity">
    <text evidence="2 5">Belongs to the NPY family.</text>
</comment>